<comment type="caution">
    <text evidence="4">The sequence shown here is derived from an EMBL/GenBank/DDBJ whole genome shotgun (WGS) entry which is preliminary data.</text>
</comment>
<evidence type="ECO:0000259" key="3">
    <source>
        <dbReference type="Pfam" id="PF20152"/>
    </source>
</evidence>
<keyword evidence="2" id="KW-1133">Transmembrane helix</keyword>
<keyword evidence="5" id="KW-1185">Reference proteome</keyword>
<dbReference type="EMBL" id="NBII01000009">
    <property type="protein sequence ID" value="PAV15979.1"/>
    <property type="molecule type" value="Genomic_DNA"/>
</dbReference>
<dbReference type="Pfam" id="PF20152">
    <property type="entry name" value="DUF6534"/>
    <property type="match status" value="1"/>
</dbReference>
<sequence length="298" mass="33754">MSPRIAVTVSPKSIEELVQSFSQSFFLICILTTLFWGTSFIQFYVYLNSFYYEDSWKLKGYTFVMWIIDFVQQIAILRYGYRVFVREDGESVLSKAIRPDWGELPLVLLSTAIVELLVQLFYIRRIWILSNGNIPLLVVVSISVLGQQAISAYFIEEICKFIIAPKLEDYLSILSIVARATYATIAFTEILLAFVLVLLLRSRRSGLKHSDTLLDKLVRYAISSGSVTALNATAATISISAFPDSFLHFLFGSLKAKLYANAMLALLNSRTSIRNEQNRAPDGQDLIGDNIQRSRARR</sequence>
<organism evidence="4 5">
    <name type="scientific">Pyrrhoderma noxium</name>
    <dbReference type="NCBI Taxonomy" id="2282107"/>
    <lineage>
        <taxon>Eukaryota</taxon>
        <taxon>Fungi</taxon>
        <taxon>Dikarya</taxon>
        <taxon>Basidiomycota</taxon>
        <taxon>Agaricomycotina</taxon>
        <taxon>Agaricomycetes</taxon>
        <taxon>Hymenochaetales</taxon>
        <taxon>Hymenochaetaceae</taxon>
        <taxon>Pyrrhoderma</taxon>
    </lineage>
</organism>
<dbReference type="PANTHER" id="PTHR40465">
    <property type="entry name" value="CHROMOSOME 1, WHOLE GENOME SHOTGUN SEQUENCE"/>
    <property type="match status" value="1"/>
</dbReference>
<dbReference type="InterPro" id="IPR045339">
    <property type="entry name" value="DUF6534"/>
</dbReference>
<feature type="transmembrane region" description="Helical" evidence="2">
    <location>
        <begin position="58"/>
        <end position="81"/>
    </location>
</feature>
<dbReference type="Proteomes" id="UP000217199">
    <property type="component" value="Unassembled WGS sequence"/>
</dbReference>
<evidence type="ECO:0000256" key="2">
    <source>
        <dbReference type="SAM" id="Phobius"/>
    </source>
</evidence>
<feature type="region of interest" description="Disordered" evidence="1">
    <location>
        <begin position="276"/>
        <end position="298"/>
    </location>
</feature>
<proteinExistence type="predicted"/>
<keyword evidence="2" id="KW-0812">Transmembrane</keyword>
<feature type="transmembrane region" description="Helical" evidence="2">
    <location>
        <begin position="220"/>
        <end position="240"/>
    </location>
</feature>
<feature type="transmembrane region" description="Helical" evidence="2">
    <location>
        <begin position="25"/>
        <end position="46"/>
    </location>
</feature>
<evidence type="ECO:0000256" key="1">
    <source>
        <dbReference type="SAM" id="MobiDB-lite"/>
    </source>
</evidence>
<dbReference type="InParanoid" id="A0A286U8W2"/>
<feature type="domain" description="DUF6534" evidence="3">
    <location>
        <begin position="186"/>
        <end position="271"/>
    </location>
</feature>
<accession>A0A286U8W2</accession>
<feature type="transmembrane region" description="Helical" evidence="2">
    <location>
        <begin position="246"/>
        <end position="267"/>
    </location>
</feature>
<protein>
    <recommendedName>
        <fullName evidence="3">DUF6534 domain-containing protein</fullName>
    </recommendedName>
</protein>
<dbReference type="PANTHER" id="PTHR40465:SF1">
    <property type="entry name" value="DUF6534 DOMAIN-CONTAINING PROTEIN"/>
    <property type="match status" value="1"/>
</dbReference>
<reference evidence="4 5" key="1">
    <citation type="journal article" date="2017" name="Mol. Ecol.">
        <title>Comparative and population genomic landscape of Phellinus noxius: A hypervariable fungus causing root rot in trees.</title>
        <authorList>
            <person name="Chung C.L."/>
            <person name="Lee T.J."/>
            <person name="Akiba M."/>
            <person name="Lee H.H."/>
            <person name="Kuo T.H."/>
            <person name="Liu D."/>
            <person name="Ke H.M."/>
            <person name="Yokoi T."/>
            <person name="Roa M.B."/>
            <person name="Lu M.J."/>
            <person name="Chang Y.Y."/>
            <person name="Ann P.J."/>
            <person name="Tsai J.N."/>
            <person name="Chen C.Y."/>
            <person name="Tzean S.S."/>
            <person name="Ota Y."/>
            <person name="Hattori T."/>
            <person name="Sahashi N."/>
            <person name="Liou R.F."/>
            <person name="Kikuchi T."/>
            <person name="Tsai I.J."/>
        </authorList>
    </citation>
    <scope>NUCLEOTIDE SEQUENCE [LARGE SCALE GENOMIC DNA]</scope>
    <source>
        <strain evidence="4 5">FFPRI411160</strain>
    </source>
</reference>
<keyword evidence="2" id="KW-0472">Membrane</keyword>
<name>A0A286U8W2_9AGAM</name>
<dbReference type="OrthoDB" id="2971182at2759"/>
<dbReference type="AlphaFoldDB" id="A0A286U8W2"/>
<feature type="transmembrane region" description="Helical" evidence="2">
    <location>
        <begin position="101"/>
        <end position="122"/>
    </location>
</feature>
<evidence type="ECO:0000313" key="5">
    <source>
        <dbReference type="Proteomes" id="UP000217199"/>
    </source>
</evidence>
<dbReference type="STRING" id="2282107.A0A286U8W2"/>
<feature type="transmembrane region" description="Helical" evidence="2">
    <location>
        <begin position="170"/>
        <end position="200"/>
    </location>
</feature>
<evidence type="ECO:0000313" key="4">
    <source>
        <dbReference type="EMBL" id="PAV15979.1"/>
    </source>
</evidence>
<gene>
    <name evidence="4" type="ORF">PNOK_0883700</name>
</gene>